<comment type="similarity">
    <text evidence="1">Belongs to the phosducin family.</text>
</comment>
<dbReference type="SUPFAM" id="SSF52833">
    <property type="entry name" value="Thioredoxin-like"/>
    <property type="match status" value="1"/>
</dbReference>
<evidence type="ECO:0000256" key="2">
    <source>
        <dbReference type="ARBA" id="ARBA00022553"/>
    </source>
</evidence>
<evidence type="ECO:0000259" key="4">
    <source>
        <dbReference type="Pfam" id="PF02114"/>
    </source>
</evidence>
<evidence type="ECO:0000313" key="5">
    <source>
        <dbReference type="Ensembl" id="ENSEEEP00000026191.2"/>
    </source>
</evidence>
<dbReference type="Proteomes" id="UP000314983">
    <property type="component" value="Chromosome 3"/>
</dbReference>
<reference evidence="6" key="1">
    <citation type="journal article" date="2014" name="Science">
        <title>Nonhuman genetics. Genomic basis for the convergent evolution of electric organs.</title>
        <authorList>
            <person name="Gallant J.R."/>
            <person name="Traeger L.L."/>
            <person name="Volkening J.D."/>
            <person name="Moffett H."/>
            <person name="Chen P.H."/>
            <person name="Novina C.D."/>
            <person name="Phillips G.N.Jr."/>
            <person name="Anand R."/>
            <person name="Wells G.B."/>
            <person name="Pinch M."/>
            <person name="Guth R."/>
            <person name="Unguez G.A."/>
            <person name="Albert J.S."/>
            <person name="Zakon H.H."/>
            <person name="Samanta M.P."/>
            <person name="Sussman M.R."/>
        </authorList>
    </citation>
    <scope>NUCLEOTIDE SEQUENCE [LARGE SCALE GENOMIC DNA]</scope>
</reference>
<feature type="domain" description="Phosducin" evidence="4">
    <location>
        <begin position="13"/>
        <end position="228"/>
    </location>
</feature>
<dbReference type="GO" id="GO:0007601">
    <property type="term" value="P:visual perception"/>
    <property type="evidence" value="ECO:0007669"/>
    <property type="project" value="UniProtKB-KW"/>
</dbReference>
<evidence type="ECO:0000256" key="3">
    <source>
        <dbReference type="ARBA" id="ARBA00023305"/>
    </source>
</evidence>
<dbReference type="STRING" id="8005.ENSEEEP00000026191"/>
<dbReference type="AlphaFoldDB" id="A0A4W4FMN5"/>
<dbReference type="Gene3D" id="1.10.168.10">
    <property type="entry name" value="Phosducin, domain 2"/>
    <property type="match status" value="1"/>
</dbReference>
<dbReference type="GeneTree" id="ENSGT00940000156236"/>
<proteinExistence type="inferred from homology"/>
<dbReference type="InterPro" id="IPR051499">
    <property type="entry name" value="Phosducin-like_reg"/>
</dbReference>
<dbReference type="PANTHER" id="PTHR46052">
    <property type="entry name" value="PHOSDUCIN-LIKE PROTEIN"/>
    <property type="match status" value="1"/>
</dbReference>
<dbReference type="GO" id="GO:0008277">
    <property type="term" value="P:regulation of G protein-coupled receptor signaling pathway"/>
    <property type="evidence" value="ECO:0007669"/>
    <property type="project" value="InterPro"/>
</dbReference>
<reference evidence="5" key="4">
    <citation type="submission" date="2025-08" db="UniProtKB">
        <authorList>
            <consortium name="Ensembl"/>
        </authorList>
    </citation>
    <scope>IDENTIFICATION</scope>
</reference>
<evidence type="ECO:0000256" key="1">
    <source>
        <dbReference type="ARBA" id="ARBA00009686"/>
    </source>
</evidence>
<keyword evidence="6" id="KW-1185">Reference proteome</keyword>
<dbReference type="PANTHER" id="PTHR46052:SF2">
    <property type="entry name" value="PHOSDUCIN 2"/>
    <property type="match status" value="1"/>
</dbReference>
<protein>
    <submittedName>
        <fullName evidence="5">Phosducin b</fullName>
    </submittedName>
</protein>
<evidence type="ECO:0000313" key="6">
    <source>
        <dbReference type="Proteomes" id="UP000314983"/>
    </source>
</evidence>
<dbReference type="GO" id="GO:0001750">
    <property type="term" value="C:photoreceptor outer segment"/>
    <property type="evidence" value="ECO:0007669"/>
    <property type="project" value="TreeGrafter"/>
</dbReference>
<name>A0A4W4FMN5_ELEEL</name>
<reference evidence="5" key="3">
    <citation type="submission" date="2020-05" db="EMBL/GenBank/DDBJ databases">
        <title>Electrophorus electricus (electric eel) genome, fEleEle1, primary haplotype.</title>
        <authorList>
            <person name="Myers G."/>
            <person name="Meyer A."/>
            <person name="Fedrigo O."/>
            <person name="Formenti G."/>
            <person name="Rhie A."/>
            <person name="Tracey A."/>
            <person name="Sims Y."/>
            <person name="Jarvis E.D."/>
        </authorList>
    </citation>
    <scope>NUCLEOTIDE SEQUENCE [LARGE SCALE GENOMIC DNA]</scope>
</reference>
<dbReference type="CDD" id="cd02987">
    <property type="entry name" value="Phd_like_Phd"/>
    <property type="match status" value="1"/>
</dbReference>
<keyword evidence="3" id="KW-0844">Vision</keyword>
<dbReference type="InterPro" id="IPR023196">
    <property type="entry name" value="Phosducin_N_dom_sf"/>
</dbReference>
<dbReference type="Gene3D" id="3.40.30.10">
    <property type="entry name" value="Glutaredoxin"/>
    <property type="match status" value="1"/>
</dbReference>
<dbReference type="InterPro" id="IPR024253">
    <property type="entry name" value="Phosducin_thioredoxin-like_dom"/>
</dbReference>
<keyword evidence="3" id="KW-0716">Sensory transduction</keyword>
<keyword evidence="2" id="KW-0597">Phosphoprotein</keyword>
<dbReference type="PRINTS" id="PR00677">
    <property type="entry name" value="PHOSDUCIN"/>
</dbReference>
<dbReference type="Pfam" id="PF02114">
    <property type="entry name" value="Phosducin"/>
    <property type="match status" value="1"/>
</dbReference>
<gene>
    <name evidence="5" type="primary">pdcb</name>
</gene>
<accession>A0A4W4FMN5</accession>
<dbReference type="InterPro" id="IPR036249">
    <property type="entry name" value="Thioredoxin-like_sf"/>
</dbReference>
<dbReference type="InterPro" id="IPR001200">
    <property type="entry name" value="Phosducin"/>
</dbReference>
<dbReference type="Ensembl" id="ENSEEET00000026488.2">
    <property type="protein sequence ID" value="ENSEEEP00000026191.2"/>
    <property type="gene ID" value="ENSEEEG00000012659.2"/>
</dbReference>
<reference evidence="6" key="2">
    <citation type="journal article" date="2017" name="Sci. Adv.">
        <title>A tail of two voltages: Proteomic comparison of the three electric organs of the electric eel.</title>
        <authorList>
            <person name="Traeger L.L."/>
            <person name="Sabat G."/>
            <person name="Barrett-Wilt G.A."/>
            <person name="Wells G.B."/>
            <person name="Sussman M.R."/>
        </authorList>
    </citation>
    <scope>NUCLEOTIDE SEQUENCE [LARGE SCALE GENOMIC DNA]</scope>
</reference>
<sequence>HRLAMSGREFYKEEGTVTNTGPKGVINDWWRFKMESVDQGSLPPSKRELLKQMSSAHKPRDDSLRTLECEMSAPECERLTEDDDRSLSQYRERRMREMRERLSLGPRFGSVQELSSSQAFLSTLEREHRLTLLVVLVYRECVEGCRALSACLDCLAADYPTVHFCRIDAATSGAAERFPDDVLPAVLVYKAGEMLVSLLAVTQHFGEEFLAADVEAFLGGYGLLPEKPRAGAVLEWLKTQTHNKA</sequence>
<reference evidence="5" key="5">
    <citation type="submission" date="2025-09" db="UniProtKB">
        <authorList>
            <consortium name="Ensembl"/>
        </authorList>
    </citation>
    <scope>IDENTIFICATION</scope>
</reference>
<organism evidence="5 6">
    <name type="scientific">Electrophorus electricus</name>
    <name type="common">Electric eel</name>
    <name type="synonym">Gymnotus electricus</name>
    <dbReference type="NCBI Taxonomy" id="8005"/>
    <lineage>
        <taxon>Eukaryota</taxon>
        <taxon>Metazoa</taxon>
        <taxon>Chordata</taxon>
        <taxon>Craniata</taxon>
        <taxon>Vertebrata</taxon>
        <taxon>Euteleostomi</taxon>
        <taxon>Actinopterygii</taxon>
        <taxon>Neopterygii</taxon>
        <taxon>Teleostei</taxon>
        <taxon>Ostariophysi</taxon>
        <taxon>Gymnotiformes</taxon>
        <taxon>Gymnotoidei</taxon>
        <taxon>Gymnotidae</taxon>
        <taxon>Electrophorus</taxon>
    </lineage>
</organism>